<dbReference type="InParanoid" id="A0A067MW33"/>
<proteinExistence type="predicted"/>
<protein>
    <submittedName>
        <fullName evidence="2">Uncharacterized protein</fullName>
    </submittedName>
</protein>
<accession>A0A067MW33</accession>
<keyword evidence="3" id="KW-1185">Reference proteome</keyword>
<reference evidence="3" key="1">
    <citation type="journal article" date="2014" name="Proc. Natl. Acad. Sci. U.S.A.">
        <title>Extensive sampling of basidiomycete genomes demonstrates inadequacy of the white-rot/brown-rot paradigm for wood decay fungi.</title>
        <authorList>
            <person name="Riley R."/>
            <person name="Salamov A.A."/>
            <person name="Brown D.W."/>
            <person name="Nagy L.G."/>
            <person name="Floudas D."/>
            <person name="Held B.W."/>
            <person name="Levasseur A."/>
            <person name="Lombard V."/>
            <person name="Morin E."/>
            <person name="Otillar R."/>
            <person name="Lindquist E.A."/>
            <person name="Sun H."/>
            <person name="LaButti K.M."/>
            <person name="Schmutz J."/>
            <person name="Jabbour D."/>
            <person name="Luo H."/>
            <person name="Baker S.E."/>
            <person name="Pisabarro A.G."/>
            <person name="Walton J.D."/>
            <person name="Blanchette R.A."/>
            <person name="Henrissat B."/>
            <person name="Martin F."/>
            <person name="Cullen D."/>
            <person name="Hibbett D.S."/>
            <person name="Grigoriev I.V."/>
        </authorList>
    </citation>
    <scope>NUCLEOTIDE SEQUENCE [LARGE SCALE GENOMIC DNA]</scope>
    <source>
        <strain evidence="3">FD-172 SS1</strain>
    </source>
</reference>
<dbReference type="Proteomes" id="UP000027195">
    <property type="component" value="Unassembled WGS sequence"/>
</dbReference>
<organism evidence="2 3">
    <name type="scientific">Botryobasidium botryosum (strain FD-172 SS1)</name>
    <dbReference type="NCBI Taxonomy" id="930990"/>
    <lineage>
        <taxon>Eukaryota</taxon>
        <taxon>Fungi</taxon>
        <taxon>Dikarya</taxon>
        <taxon>Basidiomycota</taxon>
        <taxon>Agaricomycotina</taxon>
        <taxon>Agaricomycetes</taxon>
        <taxon>Cantharellales</taxon>
        <taxon>Botryobasidiaceae</taxon>
        <taxon>Botryobasidium</taxon>
    </lineage>
</organism>
<dbReference type="AlphaFoldDB" id="A0A067MW33"/>
<evidence type="ECO:0000313" key="3">
    <source>
        <dbReference type="Proteomes" id="UP000027195"/>
    </source>
</evidence>
<evidence type="ECO:0000256" key="1">
    <source>
        <dbReference type="SAM" id="MobiDB-lite"/>
    </source>
</evidence>
<gene>
    <name evidence="2" type="ORF">BOTBODRAFT_173378</name>
</gene>
<sequence>MFPDWKAIGSHGTGWLSQGALQSSTTPHVDLPHIDLPRVSSEELSSIEGTSMQFPNSLHSATPLVSMADLQQSRGAPHSIHGRNADIMLSEPLACFVPPHPRGLRLASQPTRTSKHAAEDRFAD</sequence>
<feature type="region of interest" description="Disordered" evidence="1">
    <location>
        <begin position="104"/>
        <end position="124"/>
    </location>
</feature>
<dbReference type="EMBL" id="KL198029">
    <property type="protein sequence ID" value="KDQ16102.1"/>
    <property type="molecule type" value="Genomic_DNA"/>
</dbReference>
<evidence type="ECO:0000313" key="2">
    <source>
        <dbReference type="EMBL" id="KDQ16102.1"/>
    </source>
</evidence>
<name>A0A067MW33_BOTB1</name>
<dbReference type="HOGENOM" id="CLU_2003535_0_0_1"/>